<feature type="region of interest" description="Disordered" evidence="1">
    <location>
        <begin position="1"/>
        <end position="60"/>
    </location>
</feature>
<reference evidence="2 3" key="1">
    <citation type="submission" date="2016-03" db="EMBL/GenBank/DDBJ databases">
        <title>EvidentialGene: Evidence-directed Construction of Genes on Genomes.</title>
        <authorList>
            <person name="Gilbert D.G."/>
            <person name="Choi J.-H."/>
            <person name="Mockaitis K."/>
            <person name="Colbourne J."/>
            <person name="Pfrender M."/>
        </authorList>
    </citation>
    <scope>NUCLEOTIDE SEQUENCE [LARGE SCALE GENOMIC DNA]</scope>
    <source>
        <strain evidence="2 3">Xinb3</strain>
        <tissue evidence="2">Complete organism</tissue>
    </source>
</reference>
<keyword evidence="3" id="KW-1185">Reference proteome</keyword>
<protein>
    <submittedName>
        <fullName evidence="2">Uncharacterized protein</fullName>
    </submittedName>
</protein>
<proteinExistence type="predicted"/>
<feature type="compositionally biased region" description="Polar residues" evidence="1">
    <location>
        <begin position="33"/>
        <end position="51"/>
    </location>
</feature>
<organism evidence="2 3">
    <name type="scientific">Daphnia magna</name>
    <dbReference type="NCBI Taxonomy" id="35525"/>
    <lineage>
        <taxon>Eukaryota</taxon>
        <taxon>Metazoa</taxon>
        <taxon>Ecdysozoa</taxon>
        <taxon>Arthropoda</taxon>
        <taxon>Crustacea</taxon>
        <taxon>Branchiopoda</taxon>
        <taxon>Diplostraca</taxon>
        <taxon>Cladocera</taxon>
        <taxon>Anomopoda</taxon>
        <taxon>Daphniidae</taxon>
        <taxon>Daphnia</taxon>
    </lineage>
</organism>
<dbReference type="AlphaFoldDB" id="A0A162BTC8"/>
<name>A0A162BTC8_9CRUS</name>
<evidence type="ECO:0000256" key="1">
    <source>
        <dbReference type="SAM" id="MobiDB-lite"/>
    </source>
</evidence>
<evidence type="ECO:0000313" key="3">
    <source>
        <dbReference type="Proteomes" id="UP000076858"/>
    </source>
</evidence>
<comment type="caution">
    <text evidence="2">The sequence shown here is derived from an EMBL/GenBank/DDBJ whole genome shotgun (WGS) entry which is preliminary data.</text>
</comment>
<sequence length="60" mass="6449">MDEESESDSRSTTSTNGDSPVDVPLKVARVQDDSQSSSCEPISQHKSSSNKAKIGQSKKH</sequence>
<dbReference type="EMBL" id="LRGB01022344">
    <property type="protein sequence ID" value="KZR97190.1"/>
    <property type="molecule type" value="Genomic_DNA"/>
</dbReference>
<accession>A0A162BTC8</accession>
<gene>
    <name evidence="2" type="ORF">APZ42_008078</name>
</gene>
<evidence type="ECO:0000313" key="2">
    <source>
        <dbReference type="EMBL" id="KZR97190.1"/>
    </source>
</evidence>
<dbReference type="Proteomes" id="UP000076858">
    <property type="component" value="Unassembled WGS sequence"/>
</dbReference>